<organism evidence="1 2">
    <name type="scientific">Grifola frondosa</name>
    <name type="common">Maitake</name>
    <name type="synonym">Polyporus frondosus</name>
    <dbReference type="NCBI Taxonomy" id="5627"/>
    <lineage>
        <taxon>Eukaryota</taxon>
        <taxon>Fungi</taxon>
        <taxon>Dikarya</taxon>
        <taxon>Basidiomycota</taxon>
        <taxon>Agaricomycotina</taxon>
        <taxon>Agaricomycetes</taxon>
        <taxon>Polyporales</taxon>
        <taxon>Grifolaceae</taxon>
        <taxon>Grifola</taxon>
    </lineage>
</organism>
<dbReference type="PANTHER" id="PTHR21529">
    <property type="entry name" value="MAMMARY TURMOR VIRUS RECEPTOR HOMOLOG 1, 2 MTVR1, 2"/>
    <property type="match status" value="1"/>
</dbReference>
<evidence type="ECO:0000313" key="1">
    <source>
        <dbReference type="EMBL" id="OBZ79119.1"/>
    </source>
</evidence>
<dbReference type="Proteomes" id="UP000092993">
    <property type="component" value="Unassembled WGS sequence"/>
</dbReference>
<reference evidence="1 2" key="1">
    <citation type="submission" date="2016-03" db="EMBL/GenBank/DDBJ databases">
        <title>Whole genome sequencing of Grifola frondosa 9006-11.</title>
        <authorList>
            <person name="Min B."/>
            <person name="Park H."/>
            <person name="Kim J.-G."/>
            <person name="Cho H."/>
            <person name="Oh Y.-L."/>
            <person name="Kong W.-S."/>
            <person name="Choi I.-G."/>
        </authorList>
    </citation>
    <scope>NUCLEOTIDE SEQUENCE [LARGE SCALE GENOMIC DNA]</scope>
    <source>
        <strain evidence="1 2">9006-11</strain>
    </source>
</reference>
<evidence type="ECO:0000313" key="2">
    <source>
        <dbReference type="Proteomes" id="UP000092993"/>
    </source>
</evidence>
<sequence>MRDIPNNITSSSGRGHFSVGMALSDSSLLRNEVAVEAAIRGLESYLGKETNVEHLINDLLSIPHLFEFVMSAVANETFLALKAWIIQHFPAKPEDFATSIVSVLLSRLSLSLVFLPYSSSAEEPGRLKECRRSVELALAVLQAIPSLVFADEVEVVDDDLDEFQSAFLPFDNMQVSIPSTKEEADGISVKDPRRSGDILQYYLEIFRYPQLTTTFKKAYLPQELSFYDASTIEEDDNVEANTSLANDDIPAAYPMVQPMKAALYFDSADGFGEWRILISTRADRDLRQARKKDAKIFRIIIKKIRELSKGHFSDDNQKRLTGLEVEVPIYEAKMTRDSRLVYQVDCIPEFESDVERQVLRIFGIYTHAQLDHRFWDCMGQQLGRKGKEYRQRCVFRNKPVNAGDNVIMPASFPPPSDDMVLSPSGIPDLRKEDLEELHSLLVLEKFVTFSQALLNSILADQDVAHVFDVSPQEKKIIEHTSSCYVLGRSGTGKTTTMLFKMLGIERSWEAYRDAMPKPRQLFVTQSRVLAEKVEEYFAKLIESLATANQSPKELINIAATKKNQQEQGLVDRDEEIYWRGDLPKRYSELKDEHFPCLSPSIISADCWKPR</sequence>
<dbReference type="PANTHER" id="PTHR21529:SF4">
    <property type="entry name" value="TPR AND ANKYRIN REPEAT-CONTAINING PROTEIN 1"/>
    <property type="match status" value="1"/>
</dbReference>
<dbReference type="STRING" id="5627.A0A1C7MRR5"/>
<keyword evidence="2" id="KW-1185">Reference proteome</keyword>
<proteinExistence type="predicted"/>
<dbReference type="OMA" id="LWGSATE"/>
<comment type="caution">
    <text evidence="1">The sequence shown here is derived from an EMBL/GenBank/DDBJ whole genome shotgun (WGS) entry which is preliminary data.</text>
</comment>
<dbReference type="OrthoDB" id="2755216at2759"/>
<dbReference type="AlphaFoldDB" id="A0A1C7MRR5"/>
<accession>A0A1C7MRR5</accession>
<dbReference type="EMBL" id="LUGG01000001">
    <property type="protein sequence ID" value="OBZ79119.1"/>
    <property type="molecule type" value="Genomic_DNA"/>
</dbReference>
<dbReference type="InterPro" id="IPR027417">
    <property type="entry name" value="P-loop_NTPase"/>
</dbReference>
<dbReference type="SUPFAM" id="SSF52540">
    <property type="entry name" value="P-loop containing nucleoside triphosphate hydrolases"/>
    <property type="match status" value="1"/>
</dbReference>
<gene>
    <name evidence="1" type="ORF">A0H81_00134</name>
</gene>
<name>A0A1C7MRR5_GRIFR</name>
<dbReference type="InterPro" id="IPR039904">
    <property type="entry name" value="TRANK1"/>
</dbReference>
<protein>
    <submittedName>
        <fullName evidence="1">Uncharacterized protein</fullName>
    </submittedName>
</protein>